<dbReference type="EMBL" id="JAPXFL010000003">
    <property type="protein sequence ID" value="KAK9508448.1"/>
    <property type="molecule type" value="Genomic_DNA"/>
</dbReference>
<gene>
    <name evidence="1" type="ORF">O3M35_006002</name>
</gene>
<name>A0AAW1DEA0_9HEMI</name>
<organism evidence="1 2">
    <name type="scientific">Rhynocoris fuscipes</name>
    <dbReference type="NCBI Taxonomy" id="488301"/>
    <lineage>
        <taxon>Eukaryota</taxon>
        <taxon>Metazoa</taxon>
        <taxon>Ecdysozoa</taxon>
        <taxon>Arthropoda</taxon>
        <taxon>Hexapoda</taxon>
        <taxon>Insecta</taxon>
        <taxon>Pterygota</taxon>
        <taxon>Neoptera</taxon>
        <taxon>Paraneoptera</taxon>
        <taxon>Hemiptera</taxon>
        <taxon>Heteroptera</taxon>
        <taxon>Panheteroptera</taxon>
        <taxon>Cimicomorpha</taxon>
        <taxon>Reduviidae</taxon>
        <taxon>Harpactorinae</taxon>
        <taxon>Harpactorini</taxon>
        <taxon>Rhynocoris</taxon>
    </lineage>
</organism>
<evidence type="ECO:0000313" key="1">
    <source>
        <dbReference type="EMBL" id="KAK9508448.1"/>
    </source>
</evidence>
<dbReference type="AlphaFoldDB" id="A0AAW1DEA0"/>
<reference evidence="1 2" key="1">
    <citation type="submission" date="2022-12" db="EMBL/GenBank/DDBJ databases">
        <title>Chromosome-level genome assembly of true bugs.</title>
        <authorList>
            <person name="Ma L."/>
            <person name="Li H."/>
        </authorList>
    </citation>
    <scope>NUCLEOTIDE SEQUENCE [LARGE SCALE GENOMIC DNA]</scope>
    <source>
        <strain evidence="1">Lab_2022b</strain>
    </source>
</reference>
<evidence type="ECO:0000313" key="2">
    <source>
        <dbReference type="Proteomes" id="UP001461498"/>
    </source>
</evidence>
<comment type="caution">
    <text evidence="1">The sequence shown here is derived from an EMBL/GenBank/DDBJ whole genome shotgun (WGS) entry which is preliminary data.</text>
</comment>
<keyword evidence="2" id="KW-1185">Reference proteome</keyword>
<sequence>MDAHLGWDQHINILCNKLSSVVYQIRNVSGQFDESKIVYFSLFELRLKYGICVYGNSPQCLSLFLVQKRATRALHGVKYPGVSCRTLFANKISYRPRIIHPTMPHPCV</sequence>
<accession>A0AAW1DEA0</accession>
<proteinExistence type="predicted"/>
<dbReference type="Proteomes" id="UP001461498">
    <property type="component" value="Unassembled WGS sequence"/>
</dbReference>
<protein>
    <submittedName>
        <fullName evidence="1">Uncharacterized protein</fullName>
    </submittedName>
</protein>